<gene>
    <name evidence="2" type="ORF">N5J06_17580</name>
</gene>
<dbReference type="EMBL" id="JAOCQI010000003">
    <property type="protein sequence ID" value="MCT7312783.1"/>
    <property type="molecule type" value="Genomic_DNA"/>
</dbReference>
<proteinExistence type="predicted"/>
<evidence type="ECO:0000313" key="2">
    <source>
        <dbReference type="EMBL" id="MCT7312783.1"/>
    </source>
</evidence>
<accession>A0ABT2LD88</accession>
<sequence>MEVEIRPEQSAFRKAVFAAYGGLCAISGCDIPEALEAAHLRGRDWRRGQNEATDGILLRRDLHTLYDRGLLELSGGVTRFSSRVVHHYANLEGVPVLIRRDI</sequence>
<comment type="caution">
    <text evidence="2">The sequence shown here is derived from an EMBL/GenBank/DDBJ whole genome shotgun (WGS) entry which is preliminary data.</text>
</comment>
<name>A0ABT2LD88_9RALS</name>
<organism evidence="2 3">
    <name type="scientific">Ralstonia mojiangensis</name>
    <dbReference type="NCBI Taxonomy" id="2953895"/>
    <lineage>
        <taxon>Bacteria</taxon>
        <taxon>Pseudomonadati</taxon>
        <taxon>Pseudomonadota</taxon>
        <taxon>Betaproteobacteria</taxon>
        <taxon>Burkholderiales</taxon>
        <taxon>Burkholderiaceae</taxon>
        <taxon>Ralstonia</taxon>
    </lineage>
</organism>
<keyword evidence="3" id="KW-1185">Reference proteome</keyword>
<feature type="domain" description="HNH nuclease" evidence="1">
    <location>
        <begin position="24"/>
        <end position="71"/>
    </location>
</feature>
<dbReference type="PROSITE" id="PS51257">
    <property type="entry name" value="PROKAR_LIPOPROTEIN"/>
    <property type="match status" value="1"/>
</dbReference>
<keyword evidence="2" id="KW-0378">Hydrolase</keyword>
<dbReference type="GO" id="GO:0004519">
    <property type="term" value="F:endonuclease activity"/>
    <property type="evidence" value="ECO:0007669"/>
    <property type="project" value="UniProtKB-KW"/>
</dbReference>
<evidence type="ECO:0000259" key="1">
    <source>
        <dbReference type="Pfam" id="PF13391"/>
    </source>
</evidence>
<keyword evidence="2" id="KW-0540">Nuclease</keyword>
<dbReference type="Proteomes" id="UP001164420">
    <property type="component" value="Unassembled WGS sequence"/>
</dbReference>
<dbReference type="InterPro" id="IPR003615">
    <property type="entry name" value="HNH_nuc"/>
</dbReference>
<dbReference type="Pfam" id="PF13391">
    <property type="entry name" value="HNH_2"/>
    <property type="match status" value="1"/>
</dbReference>
<dbReference type="RefSeq" id="WP_260780131.1">
    <property type="nucleotide sequence ID" value="NZ_JAOCQI010000003.1"/>
</dbReference>
<keyword evidence="2" id="KW-0255">Endonuclease</keyword>
<protein>
    <submittedName>
        <fullName evidence="2">HNH endonuclease</fullName>
    </submittedName>
</protein>
<reference evidence="2 3" key="1">
    <citation type="journal article" date="2023" name="Front. Microbiol.">
        <title>Ralstonia chuxiongensis sp. nov., Ralstonia mojiangensis sp. nov., and Ralstonia soli sp. nov., isolated from tobacco fields, are three novel species in the family Burkholderiaceae.</title>
        <authorList>
            <person name="Lu C.H."/>
            <person name="Zhang Y.Y."/>
            <person name="Jiang N."/>
            <person name="Chen W."/>
            <person name="Shao X."/>
            <person name="Zhao Z.M."/>
            <person name="Lu W.L."/>
            <person name="Hu X."/>
            <person name="Xi Y.X."/>
            <person name="Zou S.Y."/>
            <person name="Wei Q.J."/>
            <person name="Lin Z.L."/>
            <person name="Gong L."/>
            <person name="Gai X.T."/>
            <person name="Zhang L.Q."/>
            <person name="Li J.Y."/>
            <person name="Jin Y."/>
            <person name="Xia Z.Y."/>
        </authorList>
    </citation>
    <scope>NUCLEOTIDE SEQUENCE [LARGE SCALE GENOMIC DNA]</scope>
    <source>
        <strain evidence="2 3">22TCJT01-1</strain>
    </source>
</reference>
<evidence type="ECO:0000313" key="3">
    <source>
        <dbReference type="Proteomes" id="UP001164420"/>
    </source>
</evidence>